<keyword evidence="1" id="KW-0472">Membrane</keyword>
<evidence type="ECO:0000313" key="2">
    <source>
        <dbReference type="EMBL" id="TWT38453.1"/>
    </source>
</evidence>
<evidence type="ECO:0000313" key="3">
    <source>
        <dbReference type="Proteomes" id="UP000318878"/>
    </source>
</evidence>
<keyword evidence="1" id="KW-1133">Transmembrane helix</keyword>
<evidence type="ECO:0000256" key="1">
    <source>
        <dbReference type="SAM" id="Phobius"/>
    </source>
</evidence>
<accession>A0A5C5VKE1</accession>
<dbReference type="Proteomes" id="UP000318878">
    <property type="component" value="Unassembled WGS sequence"/>
</dbReference>
<keyword evidence="1" id="KW-0812">Transmembrane</keyword>
<reference evidence="2 3" key="1">
    <citation type="submission" date="2019-02" db="EMBL/GenBank/DDBJ databases">
        <title>Deep-cultivation of Planctomycetes and their phenomic and genomic characterization uncovers novel biology.</title>
        <authorList>
            <person name="Wiegand S."/>
            <person name="Jogler M."/>
            <person name="Boedeker C."/>
            <person name="Pinto D."/>
            <person name="Vollmers J."/>
            <person name="Rivas-Marin E."/>
            <person name="Kohn T."/>
            <person name="Peeters S.H."/>
            <person name="Heuer A."/>
            <person name="Rast P."/>
            <person name="Oberbeckmann S."/>
            <person name="Bunk B."/>
            <person name="Jeske O."/>
            <person name="Meyerdierks A."/>
            <person name="Storesund J.E."/>
            <person name="Kallscheuer N."/>
            <person name="Luecker S."/>
            <person name="Lage O.M."/>
            <person name="Pohl T."/>
            <person name="Merkel B.J."/>
            <person name="Hornburger P."/>
            <person name="Mueller R.-W."/>
            <person name="Bruemmer F."/>
            <person name="Labrenz M."/>
            <person name="Spormann A.M."/>
            <person name="Op Den Camp H."/>
            <person name="Overmann J."/>
            <person name="Amann R."/>
            <person name="Jetten M.S.M."/>
            <person name="Mascher T."/>
            <person name="Medema M.H."/>
            <person name="Devos D.P."/>
            <person name="Kaster A.-K."/>
            <person name="Ovreas L."/>
            <person name="Rohde M."/>
            <person name="Galperin M.Y."/>
            <person name="Jogler C."/>
        </authorList>
    </citation>
    <scope>NUCLEOTIDE SEQUENCE [LARGE SCALE GENOMIC DNA]</scope>
    <source>
        <strain evidence="2 3">Enr8</strain>
    </source>
</reference>
<feature type="transmembrane region" description="Helical" evidence="1">
    <location>
        <begin position="176"/>
        <end position="194"/>
    </location>
</feature>
<protein>
    <recommendedName>
        <fullName evidence="4">Vitamin K-dependent gamma-carboxylase</fullName>
    </recommendedName>
</protein>
<feature type="transmembrane region" description="Helical" evidence="1">
    <location>
        <begin position="201"/>
        <end position="221"/>
    </location>
</feature>
<feature type="transmembrane region" description="Helical" evidence="1">
    <location>
        <begin position="12"/>
        <end position="34"/>
    </location>
</feature>
<feature type="transmembrane region" description="Helical" evidence="1">
    <location>
        <begin position="259"/>
        <end position="278"/>
    </location>
</feature>
<sequence>MSEFSTSEEVRLVYYRRLLAVVGLLLIGTSYKLWLPQTDYPQVPALSVLVGAPAAIDFVLAVGIFGSLLAWLVAPKRIAPLAAWSAACCLTASCLLDQHRFQPWAYQVIFAAVIIATCEAKLAVRLLRWIVISIYVYSALSKLNTPFMLDEGQTFLNVLLGWVGAKEAFGETTRQALTLLFPLGELTVGVLLAIPRTRKAGVILAAVMHASLLLVVGPLGLNHWPGVLLWNLCFLAQAPLLFWPIAMKEEDETAEPPPAKWRAIGIGMASLVLLLPLLEPAGYCDAWPGWALYASHVSRADLYIDGAAAEALPEKLRPFLIETEWGAYRLDASQWSLHALNVPIYPDDRFQTGVAIAVAQRYGVALFSQLSVQDPADRWRGERTETRYRGPEQMTEATKRFWLNAEPRDRLAR</sequence>
<feature type="transmembrane region" description="Helical" evidence="1">
    <location>
        <begin position="227"/>
        <end position="247"/>
    </location>
</feature>
<feature type="transmembrane region" description="Helical" evidence="1">
    <location>
        <begin position="54"/>
        <end position="74"/>
    </location>
</feature>
<comment type="caution">
    <text evidence="2">The sequence shown here is derived from an EMBL/GenBank/DDBJ whole genome shotgun (WGS) entry which is preliminary data.</text>
</comment>
<name>A0A5C5VKE1_9BACT</name>
<keyword evidence="3" id="KW-1185">Reference proteome</keyword>
<gene>
    <name evidence="2" type="ORF">Enr8_01450</name>
</gene>
<organism evidence="2 3">
    <name type="scientific">Blastopirellula retiformator</name>
    <dbReference type="NCBI Taxonomy" id="2527970"/>
    <lineage>
        <taxon>Bacteria</taxon>
        <taxon>Pseudomonadati</taxon>
        <taxon>Planctomycetota</taxon>
        <taxon>Planctomycetia</taxon>
        <taxon>Pirellulales</taxon>
        <taxon>Pirellulaceae</taxon>
        <taxon>Blastopirellula</taxon>
    </lineage>
</organism>
<dbReference type="AlphaFoldDB" id="A0A5C5VKE1"/>
<dbReference type="EMBL" id="SJPF01000001">
    <property type="protein sequence ID" value="TWT38453.1"/>
    <property type="molecule type" value="Genomic_DNA"/>
</dbReference>
<dbReference type="OrthoDB" id="239293at2"/>
<dbReference type="RefSeq" id="WP_146428708.1">
    <property type="nucleotide sequence ID" value="NZ_SJPF01000001.1"/>
</dbReference>
<evidence type="ECO:0008006" key="4">
    <source>
        <dbReference type="Google" id="ProtNLM"/>
    </source>
</evidence>
<proteinExistence type="predicted"/>